<feature type="transmembrane region" description="Helical" evidence="5">
    <location>
        <begin position="112"/>
        <end position="137"/>
    </location>
</feature>
<keyword evidence="8" id="KW-1185">Reference proteome</keyword>
<comment type="subcellular location">
    <subcellularLocation>
        <location evidence="1">Membrane</location>
        <topology evidence="1">Multi-pass membrane protein</topology>
    </subcellularLocation>
</comment>
<keyword evidence="3 5" id="KW-1133">Transmembrane helix</keyword>
<evidence type="ECO:0000256" key="4">
    <source>
        <dbReference type="ARBA" id="ARBA00023136"/>
    </source>
</evidence>
<feature type="transmembrane region" description="Helical" evidence="5">
    <location>
        <begin position="40"/>
        <end position="58"/>
    </location>
</feature>
<feature type="transmembrane region" description="Helical" evidence="5">
    <location>
        <begin position="70"/>
        <end position="92"/>
    </location>
</feature>
<evidence type="ECO:0000313" key="8">
    <source>
        <dbReference type="Proteomes" id="UP000651977"/>
    </source>
</evidence>
<comment type="caution">
    <text evidence="7">The sequence shown here is derived from an EMBL/GenBank/DDBJ whole genome shotgun (WGS) entry which is preliminary data.</text>
</comment>
<dbReference type="RefSeq" id="WP_055732655.1">
    <property type="nucleotide sequence ID" value="NZ_BMDY01000028.1"/>
</dbReference>
<protein>
    <recommendedName>
        <fullName evidence="6">NnrU domain-containing protein</fullName>
    </recommendedName>
</protein>
<keyword evidence="2 5" id="KW-0812">Transmembrane</keyword>
<organism evidence="7 8">
    <name type="scientific">Agarivorans gilvus</name>
    <dbReference type="NCBI Taxonomy" id="680279"/>
    <lineage>
        <taxon>Bacteria</taxon>
        <taxon>Pseudomonadati</taxon>
        <taxon>Pseudomonadota</taxon>
        <taxon>Gammaproteobacteria</taxon>
        <taxon>Alteromonadales</taxon>
        <taxon>Alteromonadaceae</taxon>
        <taxon>Agarivorans</taxon>
    </lineage>
</organism>
<dbReference type="InterPro" id="IPR009915">
    <property type="entry name" value="NnrU_dom"/>
</dbReference>
<evidence type="ECO:0000256" key="3">
    <source>
        <dbReference type="ARBA" id="ARBA00022989"/>
    </source>
</evidence>
<reference evidence="8" key="1">
    <citation type="journal article" date="2019" name="Int. J. Syst. Evol. Microbiol.">
        <title>The Global Catalogue of Microorganisms (GCM) 10K type strain sequencing project: providing services to taxonomists for standard genome sequencing and annotation.</title>
        <authorList>
            <consortium name="The Broad Institute Genomics Platform"/>
            <consortium name="The Broad Institute Genome Sequencing Center for Infectious Disease"/>
            <person name="Wu L."/>
            <person name="Ma J."/>
        </authorList>
    </citation>
    <scope>NUCLEOTIDE SEQUENCE [LARGE SCALE GENOMIC DNA]</scope>
    <source>
        <strain evidence="8">CGMCC 1.10131</strain>
    </source>
</reference>
<evidence type="ECO:0000259" key="6">
    <source>
        <dbReference type="Pfam" id="PF07298"/>
    </source>
</evidence>
<sequence>MLSLIIGLVLFLGIHSVAIVSLDWRNQQAAKNEWLWKGFYAAVSLLGLYFIAVGYAAARMEPMVLYTPPYWLRHLTYLLMTIAMVLFFAPYLPGAIKRTAKHPQLVAVKLWAASHLLVNGSLADVILFGAFLGWAVLDRISMKKRPQRALPGLKESKFNDILVVIIGLALSFAFIRFLHGSLIGVPLMP</sequence>
<feature type="transmembrane region" description="Helical" evidence="5">
    <location>
        <begin position="158"/>
        <end position="179"/>
    </location>
</feature>
<dbReference type="Proteomes" id="UP000651977">
    <property type="component" value="Unassembled WGS sequence"/>
</dbReference>
<evidence type="ECO:0000256" key="1">
    <source>
        <dbReference type="ARBA" id="ARBA00004141"/>
    </source>
</evidence>
<evidence type="ECO:0000313" key="7">
    <source>
        <dbReference type="EMBL" id="GGB19028.1"/>
    </source>
</evidence>
<evidence type="ECO:0000256" key="2">
    <source>
        <dbReference type="ARBA" id="ARBA00022692"/>
    </source>
</evidence>
<gene>
    <name evidence="7" type="ORF">GCM10007414_35550</name>
</gene>
<proteinExistence type="predicted"/>
<feature type="domain" description="NnrU" evidence="6">
    <location>
        <begin position="4"/>
        <end position="186"/>
    </location>
</feature>
<dbReference type="Pfam" id="PF07298">
    <property type="entry name" value="NnrU"/>
    <property type="match status" value="1"/>
</dbReference>
<evidence type="ECO:0000256" key="5">
    <source>
        <dbReference type="SAM" id="Phobius"/>
    </source>
</evidence>
<name>A0ABQ1I5R1_9ALTE</name>
<keyword evidence="4 5" id="KW-0472">Membrane</keyword>
<accession>A0ABQ1I5R1</accession>
<dbReference type="EMBL" id="BMDY01000028">
    <property type="protein sequence ID" value="GGB19028.1"/>
    <property type="molecule type" value="Genomic_DNA"/>
</dbReference>